<dbReference type="PROSITE" id="PS50928">
    <property type="entry name" value="ABC_TM1"/>
    <property type="match status" value="1"/>
</dbReference>
<evidence type="ECO:0000256" key="4">
    <source>
        <dbReference type="ARBA" id="ARBA00022692"/>
    </source>
</evidence>
<dbReference type="SUPFAM" id="SSF161098">
    <property type="entry name" value="MetI-like"/>
    <property type="match status" value="1"/>
</dbReference>
<accession>A0A4R5DH37</accession>
<dbReference type="InParanoid" id="A0A4R5DH37"/>
<organism evidence="9 10">
    <name type="scientific">Jiangella asiatica</name>
    <dbReference type="NCBI Taxonomy" id="2530372"/>
    <lineage>
        <taxon>Bacteria</taxon>
        <taxon>Bacillati</taxon>
        <taxon>Actinomycetota</taxon>
        <taxon>Actinomycetes</taxon>
        <taxon>Jiangellales</taxon>
        <taxon>Jiangellaceae</taxon>
        <taxon>Jiangella</taxon>
    </lineage>
</organism>
<dbReference type="OrthoDB" id="2063054at2"/>
<dbReference type="Gene3D" id="1.10.3720.10">
    <property type="entry name" value="MetI-like"/>
    <property type="match status" value="1"/>
</dbReference>
<keyword evidence="6 7" id="KW-0472">Membrane</keyword>
<evidence type="ECO:0000313" key="9">
    <source>
        <dbReference type="EMBL" id="TDE11231.1"/>
    </source>
</evidence>
<comment type="similarity">
    <text evidence="7">Belongs to the binding-protein-dependent transport system permease family.</text>
</comment>
<keyword evidence="5 7" id="KW-1133">Transmembrane helix</keyword>
<evidence type="ECO:0000259" key="8">
    <source>
        <dbReference type="PROSITE" id="PS50928"/>
    </source>
</evidence>
<feature type="transmembrane region" description="Helical" evidence="7">
    <location>
        <begin position="77"/>
        <end position="98"/>
    </location>
</feature>
<feature type="domain" description="ABC transmembrane type-1" evidence="8">
    <location>
        <begin position="42"/>
        <end position="233"/>
    </location>
</feature>
<dbReference type="CDD" id="cd06261">
    <property type="entry name" value="TM_PBP2"/>
    <property type="match status" value="1"/>
</dbReference>
<reference evidence="9 10" key="1">
    <citation type="submission" date="2019-03" db="EMBL/GenBank/DDBJ databases">
        <title>Draft genome sequences of novel Actinobacteria.</title>
        <authorList>
            <person name="Sahin N."/>
            <person name="Ay H."/>
            <person name="Saygin H."/>
        </authorList>
    </citation>
    <scope>NUCLEOTIDE SEQUENCE [LARGE SCALE GENOMIC DNA]</scope>
    <source>
        <strain evidence="9 10">5K138</strain>
    </source>
</reference>
<dbReference type="InterPro" id="IPR035906">
    <property type="entry name" value="MetI-like_sf"/>
</dbReference>
<feature type="transmembrane region" description="Helical" evidence="7">
    <location>
        <begin position="212"/>
        <end position="232"/>
    </location>
</feature>
<comment type="subcellular location">
    <subcellularLocation>
        <location evidence="1 7">Cell membrane</location>
        <topology evidence="1 7">Multi-pass membrane protein</topology>
    </subcellularLocation>
</comment>
<evidence type="ECO:0000256" key="6">
    <source>
        <dbReference type="ARBA" id="ARBA00023136"/>
    </source>
</evidence>
<name>A0A4R5DH37_9ACTN</name>
<dbReference type="GO" id="GO:0005886">
    <property type="term" value="C:plasma membrane"/>
    <property type="evidence" value="ECO:0007669"/>
    <property type="project" value="UniProtKB-SubCell"/>
</dbReference>
<gene>
    <name evidence="9" type="ORF">E1269_09710</name>
</gene>
<feature type="transmembrane region" description="Helical" evidence="7">
    <location>
        <begin position="110"/>
        <end position="127"/>
    </location>
</feature>
<dbReference type="PANTHER" id="PTHR43744:SF12">
    <property type="entry name" value="ABC TRANSPORTER PERMEASE PROTEIN MG189-RELATED"/>
    <property type="match status" value="1"/>
</dbReference>
<feature type="transmembrane region" description="Helical" evidence="7">
    <location>
        <begin position="165"/>
        <end position="186"/>
    </location>
</feature>
<dbReference type="EMBL" id="SMKZ01000011">
    <property type="protein sequence ID" value="TDE11231.1"/>
    <property type="molecule type" value="Genomic_DNA"/>
</dbReference>
<evidence type="ECO:0000256" key="5">
    <source>
        <dbReference type="ARBA" id="ARBA00022989"/>
    </source>
</evidence>
<evidence type="ECO:0000256" key="3">
    <source>
        <dbReference type="ARBA" id="ARBA00022475"/>
    </source>
</evidence>
<keyword evidence="10" id="KW-1185">Reference proteome</keyword>
<dbReference type="PANTHER" id="PTHR43744">
    <property type="entry name" value="ABC TRANSPORTER PERMEASE PROTEIN MG189-RELATED-RELATED"/>
    <property type="match status" value="1"/>
</dbReference>
<sequence length="248" mass="26797">MFVVASNDSSAVNDVPPALVPGGNFLDHMSEVFARVPFGRALANSFMVATCVATGQVFFSALAGYAFAKLRFHGRNLLFVLVIGTMMVPLQLGVVPQFLLINELGWVNDLRALIVPGIVTAFGVFWMRQAIDNAVPDELVQAAAVDGAGTFRTFWSIVLPSIRPAAAVLGLFAFMFAWNDFFWPLIVLNSPRSFTVQVALRQLQSQAYVTDYGVQMAGIVIATVPLLLVFVLPGRQIVGGIMEGALKS</sequence>
<proteinExistence type="inferred from homology"/>
<keyword evidence="2 7" id="KW-0813">Transport</keyword>
<dbReference type="Proteomes" id="UP000294739">
    <property type="component" value="Unassembled WGS sequence"/>
</dbReference>
<keyword evidence="3" id="KW-1003">Cell membrane</keyword>
<dbReference type="AlphaFoldDB" id="A0A4R5DH37"/>
<keyword evidence="4 7" id="KW-0812">Transmembrane</keyword>
<protein>
    <submittedName>
        <fullName evidence="9">Carbohydrate ABC transporter permease</fullName>
    </submittedName>
</protein>
<evidence type="ECO:0000256" key="1">
    <source>
        <dbReference type="ARBA" id="ARBA00004651"/>
    </source>
</evidence>
<evidence type="ECO:0000313" key="10">
    <source>
        <dbReference type="Proteomes" id="UP000294739"/>
    </source>
</evidence>
<dbReference type="Pfam" id="PF00528">
    <property type="entry name" value="BPD_transp_1"/>
    <property type="match status" value="1"/>
</dbReference>
<feature type="transmembrane region" description="Helical" evidence="7">
    <location>
        <begin position="46"/>
        <end position="68"/>
    </location>
</feature>
<evidence type="ECO:0000256" key="7">
    <source>
        <dbReference type="RuleBase" id="RU363032"/>
    </source>
</evidence>
<dbReference type="InterPro" id="IPR000515">
    <property type="entry name" value="MetI-like"/>
</dbReference>
<evidence type="ECO:0000256" key="2">
    <source>
        <dbReference type="ARBA" id="ARBA00022448"/>
    </source>
</evidence>
<dbReference type="GO" id="GO:0055085">
    <property type="term" value="P:transmembrane transport"/>
    <property type="evidence" value="ECO:0007669"/>
    <property type="project" value="InterPro"/>
</dbReference>
<comment type="caution">
    <text evidence="9">The sequence shown here is derived from an EMBL/GenBank/DDBJ whole genome shotgun (WGS) entry which is preliminary data.</text>
</comment>